<keyword evidence="3" id="KW-1185">Reference proteome</keyword>
<proteinExistence type="predicted"/>
<evidence type="ECO:0000256" key="1">
    <source>
        <dbReference type="SAM" id="MobiDB-lite"/>
    </source>
</evidence>
<feature type="region of interest" description="Disordered" evidence="1">
    <location>
        <begin position="1"/>
        <end position="53"/>
    </location>
</feature>
<dbReference type="EMBL" id="CAEY01000468">
    <property type="status" value="NOT_ANNOTATED_CDS"/>
    <property type="molecule type" value="Genomic_DNA"/>
</dbReference>
<reference evidence="2" key="2">
    <citation type="submission" date="2015-06" db="UniProtKB">
        <authorList>
            <consortium name="EnsemblMetazoa"/>
        </authorList>
    </citation>
    <scope>IDENTIFICATION</scope>
</reference>
<dbReference type="EnsemblMetazoa" id="tetur01g11690.1">
    <property type="protein sequence ID" value="tetur01g11690.1"/>
    <property type="gene ID" value="tetur01g11690"/>
</dbReference>
<dbReference type="AlphaFoldDB" id="T1JST7"/>
<evidence type="ECO:0000313" key="3">
    <source>
        <dbReference type="Proteomes" id="UP000015104"/>
    </source>
</evidence>
<name>T1JST7_TETUR</name>
<reference evidence="3" key="1">
    <citation type="submission" date="2011-08" db="EMBL/GenBank/DDBJ databases">
        <authorList>
            <person name="Rombauts S."/>
        </authorList>
    </citation>
    <scope>NUCLEOTIDE SEQUENCE</scope>
    <source>
        <strain evidence="3">London</strain>
    </source>
</reference>
<feature type="compositionally biased region" description="Basic and acidic residues" evidence="1">
    <location>
        <begin position="8"/>
        <end position="19"/>
    </location>
</feature>
<organism evidence="2 3">
    <name type="scientific">Tetranychus urticae</name>
    <name type="common">Two-spotted spider mite</name>
    <dbReference type="NCBI Taxonomy" id="32264"/>
    <lineage>
        <taxon>Eukaryota</taxon>
        <taxon>Metazoa</taxon>
        <taxon>Ecdysozoa</taxon>
        <taxon>Arthropoda</taxon>
        <taxon>Chelicerata</taxon>
        <taxon>Arachnida</taxon>
        <taxon>Acari</taxon>
        <taxon>Acariformes</taxon>
        <taxon>Trombidiformes</taxon>
        <taxon>Prostigmata</taxon>
        <taxon>Eleutherengona</taxon>
        <taxon>Raphignathae</taxon>
        <taxon>Tetranychoidea</taxon>
        <taxon>Tetranychidae</taxon>
        <taxon>Tetranychus</taxon>
    </lineage>
</organism>
<accession>T1JST7</accession>
<evidence type="ECO:0000313" key="2">
    <source>
        <dbReference type="EnsemblMetazoa" id="tetur01g11690.1"/>
    </source>
</evidence>
<sequence length="53" mass="6000">MIIKAAKKTQESEKKDHKNGPFLPFTLLPQHYYSGSTVQSERKTNSGKRHKAG</sequence>
<dbReference type="Proteomes" id="UP000015104">
    <property type="component" value="Unassembled WGS sequence"/>
</dbReference>
<protein>
    <submittedName>
        <fullName evidence="2">Uncharacterized protein</fullName>
    </submittedName>
</protein>
<dbReference type="HOGENOM" id="CLU_3071266_0_0_1"/>